<dbReference type="STRING" id="1797785.A3B45_00260"/>
<keyword evidence="1" id="KW-0472">Membrane</keyword>
<comment type="caution">
    <text evidence="2">The sequence shown here is derived from an EMBL/GenBank/DDBJ whole genome shotgun (WGS) entry which is preliminary data.</text>
</comment>
<gene>
    <name evidence="2" type="ORF">A3B45_00260</name>
</gene>
<feature type="transmembrane region" description="Helical" evidence="1">
    <location>
        <begin position="79"/>
        <end position="99"/>
    </location>
</feature>
<dbReference type="AlphaFoldDB" id="A0A1F5KNV3"/>
<sequence>MNLVKKLLLFLLLLFFFLVINTNLSFKLDVNFYQAVIFTLAGETLFIWPNLKIIFIAASLVLFAVMISFFILGMEFIGLANFFGSLAYGIFIISALFYLPKLFKDGSIS</sequence>
<keyword evidence="1" id="KW-1133">Transmembrane helix</keyword>
<dbReference type="Proteomes" id="UP000178565">
    <property type="component" value="Unassembled WGS sequence"/>
</dbReference>
<feature type="transmembrane region" description="Helical" evidence="1">
    <location>
        <begin position="53"/>
        <end position="73"/>
    </location>
</feature>
<organism evidence="2 3">
    <name type="scientific">Candidatus Daviesbacteria bacterium RIFCSPLOWO2_01_FULL_39_12</name>
    <dbReference type="NCBI Taxonomy" id="1797785"/>
    <lineage>
        <taxon>Bacteria</taxon>
        <taxon>Candidatus Daviesiibacteriota</taxon>
    </lineage>
</organism>
<name>A0A1F5KNV3_9BACT</name>
<evidence type="ECO:0000256" key="1">
    <source>
        <dbReference type="SAM" id="Phobius"/>
    </source>
</evidence>
<accession>A0A1F5KNV3</accession>
<keyword evidence="1" id="KW-0812">Transmembrane</keyword>
<proteinExistence type="predicted"/>
<dbReference type="EMBL" id="MFDM01000023">
    <property type="protein sequence ID" value="OGE42627.1"/>
    <property type="molecule type" value="Genomic_DNA"/>
</dbReference>
<evidence type="ECO:0000313" key="2">
    <source>
        <dbReference type="EMBL" id="OGE42627.1"/>
    </source>
</evidence>
<reference evidence="2 3" key="1">
    <citation type="journal article" date="2016" name="Nat. Commun.">
        <title>Thousands of microbial genomes shed light on interconnected biogeochemical processes in an aquifer system.</title>
        <authorList>
            <person name="Anantharaman K."/>
            <person name="Brown C.T."/>
            <person name="Hug L.A."/>
            <person name="Sharon I."/>
            <person name="Castelle C.J."/>
            <person name="Probst A.J."/>
            <person name="Thomas B.C."/>
            <person name="Singh A."/>
            <person name="Wilkins M.J."/>
            <person name="Karaoz U."/>
            <person name="Brodie E.L."/>
            <person name="Williams K.H."/>
            <person name="Hubbard S.S."/>
            <person name="Banfield J.F."/>
        </authorList>
    </citation>
    <scope>NUCLEOTIDE SEQUENCE [LARGE SCALE GENOMIC DNA]</scope>
</reference>
<protein>
    <submittedName>
        <fullName evidence="2">Uncharacterized protein</fullName>
    </submittedName>
</protein>
<evidence type="ECO:0000313" key="3">
    <source>
        <dbReference type="Proteomes" id="UP000178565"/>
    </source>
</evidence>